<dbReference type="EMBL" id="JBHFEH010000027">
    <property type="protein sequence ID" value="KAL2052492.1"/>
    <property type="molecule type" value="Genomic_DNA"/>
</dbReference>
<evidence type="ECO:0000313" key="1">
    <source>
        <dbReference type="EMBL" id="KAL2052492.1"/>
    </source>
</evidence>
<keyword evidence="2" id="KW-1185">Reference proteome</keyword>
<dbReference type="Proteomes" id="UP001590951">
    <property type="component" value="Unassembled WGS sequence"/>
</dbReference>
<comment type="caution">
    <text evidence="1">The sequence shown here is derived from an EMBL/GenBank/DDBJ whole genome shotgun (WGS) entry which is preliminary data.</text>
</comment>
<evidence type="ECO:0000313" key="2">
    <source>
        <dbReference type="Proteomes" id="UP001590951"/>
    </source>
</evidence>
<proteinExistence type="predicted"/>
<accession>A0ABR4B3L6</accession>
<reference evidence="1 2" key="1">
    <citation type="submission" date="2024-09" db="EMBL/GenBank/DDBJ databases">
        <title>Rethinking Asexuality: The Enigmatic Case of Functional Sexual Genes in Lepraria (Stereocaulaceae).</title>
        <authorList>
            <person name="Doellman M."/>
            <person name="Sun Y."/>
            <person name="Barcenas-Pena A."/>
            <person name="Lumbsch H.T."/>
            <person name="Grewe F."/>
        </authorList>
    </citation>
    <scope>NUCLEOTIDE SEQUENCE [LARGE SCALE GENOMIC DNA]</scope>
    <source>
        <strain evidence="1 2">Grewe 0041</strain>
    </source>
</reference>
<name>A0ABR4B3L6_9LECA</name>
<gene>
    <name evidence="1" type="ORF">ABVK25_007364</name>
</gene>
<sequence>MDPLIDVGLAANSVQFISFGINAVSKGSQTYQSSNGEDAANPDLAIASNDLLILRAKTE</sequence>
<organism evidence="1 2">
    <name type="scientific">Lepraria finkii</name>
    <dbReference type="NCBI Taxonomy" id="1340010"/>
    <lineage>
        <taxon>Eukaryota</taxon>
        <taxon>Fungi</taxon>
        <taxon>Dikarya</taxon>
        <taxon>Ascomycota</taxon>
        <taxon>Pezizomycotina</taxon>
        <taxon>Lecanoromycetes</taxon>
        <taxon>OSLEUM clade</taxon>
        <taxon>Lecanoromycetidae</taxon>
        <taxon>Lecanorales</taxon>
        <taxon>Lecanorineae</taxon>
        <taxon>Stereocaulaceae</taxon>
        <taxon>Lepraria</taxon>
    </lineage>
</organism>
<protein>
    <submittedName>
        <fullName evidence="1">Uncharacterized protein</fullName>
    </submittedName>
</protein>